<accession>A0A1H3HMV9</accession>
<dbReference type="Pfam" id="PF18980">
    <property type="entry name" value="DUF5716_C"/>
    <property type="match status" value="1"/>
</dbReference>
<dbReference type="RefSeq" id="WP_083354441.1">
    <property type="nucleotide sequence ID" value="NZ_FNPG01000009.1"/>
</dbReference>
<dbReference type="OrthoDB" id="1918132at2"/>
<dbReference type="AlphaFoldDB" id="A0A1H3HMV9"/>
<proteinExistence type="predicted"/>
<evidence type="ECO:0000259" key="1">
    <source>
        <dbReference type="Pfam" id="PF18980"/>
    </source>
</evidence>
<reference evidence="2 3" key="1">
    <citation type="submission" date="2016-10" db="EMBL/GenBank/DDBJ databases">
        <authorList>
            <person name="de Groot N.N."/>
        </authorList>
    </citation>
    <scope>NUCLEOTIDE SEQUENCE [LARGE SCALE GENOMIC DNA]</scope>
    <source>
        <strain evidence="2 3">DSM 14045</strain>
    </source>
</reference>
<dbReference type="InterPro" id="IPR043770">
    <property type="entry name" value="DUF5716_C"/>
</dbReference>
<keyword evidence="3" id="KW-1185">Reference proteome</keyword>
<evidence type="ECO:0000313" key="2">
    <source>
        <dbReference type="EMBL" id="SDY16720.1"/>
    </source>
</evidence>
<protein>
    <recommendedName>
        <fullName evidence="1">DUF5716 domain-containing protein</fullName>
    </recommendedName>
</protein>
<sequence>MEIFNANVKNSIENEIINKESIEREYYIGIDLNSDYAMVSYYCNNMETPETVSATYGSEVFQIPQVLAKKINDINWLYGQEAIKAAEADKECFIANDFFKEESIEKTYECFDDVFEGKDLLQIFLSKIISLPSKIINCRIKPKVVISIKRINREIYEAFEDIGFRLGFKNHNFKVIDYKESFYYYMINQEPQLSQNDVLLLCANSNILESYRLSKSHRTTPVVINIAYDSIDTFKSGEDKEFCAFLKQILTNQRVTSVYLVGSGFDGNWLLESIQFLCKGRRVFIGKNLFSKGACYAAMLKYNNSDSEYVYLGENDLKFNLSIKVLNRNQMEFLTLVNAGDNYFEAKNSCEVILSKGNTIDFWKQLPDSREAKIESISLKDLPLREDRVTRVKIVATPISNNSIDIYVEDMGFGEIYKSSNKSWHYVMSMPA</sequence>
<organism evidence="2 3">
    <name type="scientific">Lachnobacterium bovis DSM 14045</name>
    <dbReference type="NCBI Taxonomy" id="1122142"/>
    <lineage>
        <taxon>Bacteria</taxon>
        <taxon>Bacillati</taxon>
        <taxon>Bacillota</taxon>
        <taxon>Clostridia</taxon>
        <taxon>Lachnospirales</taxon>
        <taxon>Lachnospiraceae</taxon>
        <taxon>Lachnobacterium</taxon>
    </lineage>
</organism>
<dbReference type="EMBL" id="FNPG01000009">
    <property type="protein sequence ID" value="SDY16720.1"/>
    <property type="molecule type" value="Genomic_DNA"/>
</dbReference>
<gene>
    <name evidence="2" type="ORF">SAMN02910414_00909</name>
</gene>
<evidence type="ECO:0000313" key="3">
    <source>
        <dbReference type="Proteomes" id="UP000183918"/>
    </source>
</evidence>
<dbReference type="STRING" id="1122142.SAMN02910414_00909"/>
<name>A0A1H3HMV9_9FIRM</name>
<dbReference type="Proteomes" id="UP000183918">
    <property type="component" value="Unassembled WGS sequence"/>
</dbReference>
<feature type="domain" description="DUF5716" evidence="1">
    <location>
        <begin position="143"/>
        <end position="429"/>
    </location>
</feature>